<comment type="subunit">
    <text evidence="9">Homohexamer.</text>
</comment>
<feature type="binding site" evidence="9">
    <location>
        <position position="97"/>
    </location>
    <ligand>
        <name>substrate</name>
    </ligand>
</feature>
<evidence type="ECO:0000313" key="12">
    <source>
        <dbReference type="Proteomes" id="UP000188879"/>
    </source>
</evidence>
<keyword evidence="7 9" id="KW-0173">Coenzyme A biosynthesis</keyword>
<proteinExistence type="inferred from homology"/>
<feature type="binding site" evidence="9">
    <location>
        <position position="14"/>
    </location>
    <ligand>
        <name>substrate</name>
    </ligand>
</feature>
<organism evidence="11 12">
    <name type="scientific">Teichococcus deserti</name>
    <dbReference type="NCBI Taxonomy" id="1817963"/>
    <lineage>
        <taxon>Bacteria</taxon>
        <taxon>Pseudomonadati</taxon>
        <taxon>Pseudomonadota</taxon>
        <taxon>Alphaproteobacteria</taxon>
        <taxon>Acetobacterales</taxon>
        <taxon>Roseomonadaceae</taxon>
        <taxon>Roseomonas</taxon>
    </lineage>
</organism>
<dbReference type="EC" id="2.7.7.3" evidence="9"/>
<dbReference type="PANTHER" id="PTHR21342">
    <property type="entry name" value="PHOSPHOPANTETHEINE ADENYLYLTRANSFERASE"/>
    <property type="match status" value="1"/>
</dbReference>
<sequence>MAEHRLRSGVYPGTFDPVTNGHLDIIHRAARILDRLVVGVAMSPGKGPLFPLEERVELVIAETQAIAGSTGCQIEVVPFEGLLVGFAREVGASVIVRGLRAVTDFDYEFQMAGLNRRLDPEIELVFLMASEGNHFISSRFVKEIARLGGDITSFVPRLTRDRTLSRVRQPNPGE</sequence>
<dbReference type="RefSeq" id="WP_076956803.1">
    <property type="nucleotide sequence ID" value="NZ_MLCO01000061.1"/>
</dbReference>
<evidence type="ECO:0000256" key="3">
    <source>
        <dbReference type="ARBA" id="ARBA00022695"/>
    </source>
</evidence>
<dbReference type="GO" id="GO:0005524">
    <property type="term" value="F:ATP binding"/>
    <property type="evidence" value="ECO:0007669"/>
    <property type="project" value="UniProtKB-KW"/>
</dbReference>
<keyword evidence="4 9" id="KW-0547">Nucleotide-binding</keyword>
<feature type="binding site" evidence="9">
    <location>
        <position position="83"/>
    </location>
    <ligand>
        <name>substrate</name>
    </ligand>
</feature>
<dbReference type="NCBIfam" id="TIGR00125">
    <property type="entry name" value="cyt_tran_rel"/>
    <property type="match status" value="1"/>
</dbReference>
<keyword evidence="6 9" id="KW-0460">Magnesium</keyword>
<evidence type="ECO:0000259" key="10">
    <source>
        <dbReference type="Pfam" id="PF01467"/>
    </source>
</evidence>
<keyword evidence="2 9" id="KW-0808">Transferase</keyword>
<comment type="catalytic activity">
    <reaction evidence="8 9">
        <text>(R)-4'-phosphopantetheine + ATP + H(+) = 3'-dephospho-CoA + diphosphate</text>
        <dbReference type="Rhea" id="RHEA:19801"/>
        <dbReference type="ChEBI" id="CHEBI:15378"/>
        <dbReference type="ChEBI" id="CHEBI:30616"/>
        <dbReference type="ChEBI" id="CHEBI:33019"/>
        <dbReference type="ChEBI" id="CHEBI:57328"/>
        <dbReference type="ChEBI" id="CHEBI:61723"/>
        <dbReference type="EC" id="2.7.7.3"/>
    </reaction>
</comment>
<dbReference type="GO" id="GO:0005737">
    <property type="term" value="C:cytoplasm"/>
    <property type="evidence" value="ECO:0007669"/>
    <property type="project" value="UniProtKB-SubCell"/>
</dbReference>
<dbReference type="UniPathway" id="UPA00241">
    <property type="reaction ID" value="UER00355"/>
</dbReference>
<feature type="binding site" evidence="9">
    <location>
        <position position="46"/>
    </location>
    <ligand>
        <name>substrate</name>
    </ligand>
</feature>
<evidence type="ECO:0000313" key="11">
    <source>
        <dbReference type="EMBL" id="ONG55892.1"/>
    </source>
</evidence>
<feature type="domain" description="Cytidyltransferase-like" evidence="10">
    <location>
        <begin position="10"/>
        <end position="143"/>
    </location>
</feature>
<evidence type="ECO:0000256" key="2">
    <source>
        <dbReference type="ARBA" id="ARBA00022679"/>
    </source>
</evidence>
<evidence type="ECO:0000256" key="1">
    <source>
        <dbReference type="ARBA" id="ARBA00022490"/>
    </source>
</evidence>
<feature type="binding site" evidence="9">
    <location>
        <position position="108"/>
    </location>
    <ligand>
        <name>ATP</name>
        <dbReference type="ChEBI" id="CHEBI:30616"/>
    </ligand>
</feature>
<keyword evidence="1 9" id="KW-0963">Cytoplasm</keyword>
<evidence type="ECO:0000256" key="9">
    <source>
        <dbReference type="HAMAP-Rule" id="MF_00151"/>
    </source>
</evidence>
<reference evidence="11 12" key="1">
    <citation type="submission" date="2016-10" db="EMBL/GenBank/DDBJ databases">
        <title>Draft Genome sequence of Roseomonas sp. strain M3.</title>
        <authorList>
            <person name="Subhash Y."/>
            <person name="Lee S."/>
        </authorList>
    </citation>
    <scope>NUCLEOTIDE SEQUENCE [LARGE SCALE GENOMIC DNA]</scope>
    <source>
        <strain evidence="11 12">M3</strain>
    </source>
</reference>
<name>A0A1V2H5D1_9PROT</name>
<evidence type="ECO:0000256" key="5">
    <source>
        <dbReference type="ARBA" id="ARBA00022840"/>
    </source>
</evidence>
<dbReference type="InterPro" id="IPR004821">
    <property type="entry name" value="Cyt_trans-like"/>
</dbReference>
<dbReference type="Gene3D" id="3.40.50.620">
    <property type="entry name" value="HUPs"/>
    <property type="match status" value="1"/>
</dbReference>
<comment type="pathway">
    <text evidence="9">Cofactor biosynthesis; coenzyme A biosynthesis; CoA from (R)-pantothenate: step 4/5.</text>
</comment>
<dbReference type="PANTHER" id="PTHR21342:SF1">
    <property type="entry name" value="PHOSPHOPANTETHEINE ADENYLYLTRANSFERASE"/>
    <property type="match status" value="1"/>
</dbReference>
<evidence type="ECO:0000256" key="7">
    <source>
        <dbReference type="ARBA" id="ARBA00022993"/>
    </source>
</evidence>
<comment type="caution">
    <text evidence="11">The sequence shown here is derived from an EMBL/GenBank/DDBJ whole genome shotgun (WGS) entry which is preliminary data.</text>
</comment>
<keyword evidence="5 9" id="KW-0067">ATP-binding</keyword>
<comment type="function">
    <text evidence="9">Reversibly transfers an adenylyl group from ATP to 4'-phosphopantetheine, yielding dephospho-CoA (dPCoA) and pyrophosphate.</text>
</comment>
<dbReference type="NCBIfam" id="TIGR01510">
    <property type="entry name" value="coaD_prev_kdtB"/>
    <property type="match status" value="1"/>
</dbReference>
<keyword evidence="3 9" id="KW-0548">Nucleotidyltransferase</keyword>
<evidence type="ECO:0000256" key="8">
    <source>
        <dbReference type="ARBA" id="ARBA00029346"/>
    </source>
</evidence>
<dbReference type="Pfam" id="PF01467">
    <property type="entry name" value="CTP_transf_like"/>
    <property type="match status" value="1"/>
</dbReference>
<dbReference type="AlphaFoldDB" id="A0A1V2H5D1"/>
<evidence type="ECO:0000256" key="6">
    <source>
        <dbReference type="ARBA" id="ARBA00022842"/>
    </source>
</evidence>
<comment type="subcellular location">
    <subcellularLocation>
        <location evidence="9">Cytoplasm</location>
    </subcellularLocation>
</comment>
<dbReference type="InterPro" id="IPR014729">
    <property type="entry name" value="Rossmann-like_a/b/a_fold"/>
</dbReference>
<evidence type="ECO:0000256" key="4">
    <source>
        <dbReference type="ARBA" id="ARBA00022741"/>
    </source>
</evidence>
<dbReference type="PRINTS" id="PR01020">
    <property type="entry name" value="LPSBIOSNTHSS"/>
</dbReference>
<feature type="site" description="Transition state stabilizer" evidence="9">
    <location>
        <position position="22"/>
    </location>
</feature>
<feature type="binding site" evidence="9">
    <location>
        <begin position="98"/>
        <end position="100"/>
    </location>
    <ligand>
        <name>ATP</name>
        <dbReference type="ChEBI" id="CHEBI:30616"/>
    </ligand>
</feature>
<accession>A0A1V2H5D1</accession>
<gene>
    <name evidence="9" type="primary">coaD</name>
    <name evidence="11" type="ORF">BKE38_07870</name>
</gene>
<dbReference type="GO" id="GO:0004595">
    <property type="term" value="F:pantetheine-phosphate adenylyltransferase activity"/>
    <property type="evidence" value="ECO:0007669"/>
    <property type="project" value="UniProtKB-UniRule"/>
</dbReference>
<dbReference type="EMBL" id="MLCO01000061">
    <property type="protein sequence ID" value="ONG55892.1"/>
    <property type="molecule type" value="Genomic_DNA"/>
</dbReference>
<dbReference type="GO" id="GO:0015937">
    <property type="term" value="P:coenzyme A biosynthetic process"/>
    <property type="evidence" value="ECO:0007669"/>
    <property type="project" value="UniProtKB-UniRule"/>
</dbReference>
<dbReference type="InterPro" id="IPR001980">
    <property type="entry name" value="PPAT"/>
</dbReference>
<dbReference type="SUPFAM" id="SSF52374">
    <property type="entry name" value="Nucleotidylyl transferase"/>
    <property type="match status" value="1"/>
</dbReference>
<feature type="binding site" evidence="9">
    <location>
        <begin position="133"/>
        <end position="139"/>
    </location>
    <ligand>
        <name>ATP</name>
        <dbReference type="ChEBI" id="CHEBI:30616"/>
    </ligand>
</feature>
<feature type="binding site" evidence="9">
    <location>
        <position position="22"/>
    </location>
    <ligand>
        <name>ATP</name>
        <dbReference type="ChEBI" id="CHEBI:30616"/>
    </ligand>
</feature>
<dbReference type="Proteomes" id="UP000188879">
    <property type="component" value="Unassembled WGS sequence"/>
</dbReference>
<dbReference type="OrthoDB" id="9806661at2"/>
<dbReference type="HAMAP" id="MF_00151">
    <property type="entry name" value="PPAT_bact"/>
    <property type="match status" value="1"/>
</dbReference>
<feature type="binding site" evidence="9">
    <location>
        <begin position="14"/>
        <end position="15"/>
    </location>
    <ligand>
        <name>ATP</name>
        <dbReference type="ChEBI" id="CHEBI:30616"/>
    </ligand>
</feature>
<comment type="cofactor">
    <cofactor evidence="9">
        <name>Mg(2+)</name>
        <dbReference type="ChEBI" id="CHEBI:18420"/>
    </cofactor>
</comment>
<keyword evidence="12" id="KW-1185">Reference proteome</keyword>
<protein>
    <recommendedName>
        <fullName evidence="9">Phosphopantetheine adenylyltransferase</fullName>
        <ecNumber evidence="9">2.7.7.3</ecNumber>
    </recommendedName>
    <alternativeName>
        <fullName evidence="9">Dephospho-CoA pyrophosphorylase</fullName>
    </alternativeName>
    <alternativeName>
        <fullName evidence="9">Pantetheine-phosphate adenylyltransferase</fullName>
        <shortName evidence="9">PPAT</shortName>
    </alternativeName>
</protein>
<comment type="similarity">
    <text evidence="9">Belongs to the bacterial CoaD family.</text>
</comment>
<dbReference type="CDD" id="cd02163">
    <property type="entry name" value="PPAT"/>
    <property type="match status" value="1"/>
</dbReference>